<protein>
    <submittedName>
        <fullName evidence="14">Aminopeptidase</fullName>
    </submittedName>
</protein>
<proteinExistence type="inferred from homology"/>
<dbReference type="GO" id="GO:0016020">
    <property type="term" value="C:membrane"/>
    <property type="evidence" value="ECO:0007669"/>
    <property type="project" value="TreeGrafter"/>
</dbReference>
<feature type="domain" description="ERAP1-like C-terminal" evidence="11">
    <location>
        <begin position="63"/>
        <end position="370"/>
    </location>
</feature>
<evidence type="ECO:0000256" key="7">
    <source>
        <dbReference type="PIRSR" id="PIRSR634016-1"/>
    </source>
</evidence>
<evidence type="ECO:0000256" key="8">
    <source>
        <dbReference type="PIRSR" id="PIRSR634016-3"/>
    </source>
</evidence>
<dbReference type="PANTHER" id="PTHR11533">
    <property type="entry name" value="PROTEASE M1 ZINC METALLOPROTEASE"/>
    <property type="match status" value="1"/>
</dbReference>
<evidence type="ECO:0000256" key="3">
    <source>
        <dbReference type="ARBA" id="ARBA00022723"/>
    </source>
</evidence>
<dbReference type="GO" id="GO:0008270">
    <property type="term" value="F:zinc ion binding"/>
    <property type="evidence" value="ECO:0007669"/>
    <property type="project" value="InterPro"/>
</dbReference>
<dbReference type="InterPro" id="IPR027268">
    <property type="entry name" value="Peptidase_M4/M1_CTD_sf"/>
</dbReference>
<dbReference type="InterPro" id="IPR014782">
    <property type="entry name" value="Peptidase_M1_dom"/>
</dbReference>
<dbReference type="AlphaFoldDB" id="A0A914E1S9"/>
<evidence type="ECO:0000256" key="4">
    <source>
        <dbReference type="ARBA" id="ARBA00022801"/>
    </source>
</evidence>
<dbReference type="Gene3D" id="2.60.40.1730">
    <property type="entry name" value="tricorn interacting facor f3 domain"/>
    <property type="match status" value="1"/>
</dbReference>
<reference evidence="14" key="1">
    <citation type="submission" date="2022-11" db="UniProtKB">
        <authorList>
            <consortium name="WormBaseParasite"/>
        </authorList>
    </citation>
    <scope>IDENTIFICATION</scope>
</reference>
<dbReference type="CDD" id="cd09601">
    <property type="entry name" value="M1_APN-Q_like"/>
    <property type="match status" value="1"/>
</dbReference>
<feature type="domain" description="Aminopeptidase N-like N-terminal" evidence="12">
    <location>
        <begin position="437"/>
        <end position="630"/>
    </location>
</feature>
<dbReference type="GO" id="GO:0005737">
    <property type="term" value="C:cytoplasm"/>
    <property type="evidence" value="ECO:0007669"/>
    <property type="project" value="TreeGrafter"/>
</dbReference>
<feature type="binding site" evidence="8">
    <location>
        <position position="745"/>
    </location>
    <ligand>
        <name>Zn(2+)</name>
        <dbReference type="ChEBI" id="CHEBI:29105"/>
        <note>catalytic</note>
    </ligand>
</feature>
<dbReference type="InterPro" id="IPR050344">
    <property type="entry name" value="Peptidase_M1_aminopeptidases"/>
</dbReference>
<evidence type="ECO:0000313" key="14">
    <source>
        <dbReference type="WBParaSite" id="ACRNAN_scaffold5175.g9158.t1"/>
    </source>
</evidence>
<feature type="binding site" evidence="8">
    <location>
        <position position="741"/>
    </location>
    <ligand>
        <name>Zn(2+)</name>
        <dbReference type="ChEBI" id="CHEBI:29105"/>
        <note>catalytic</note>
    </ligand>
</feature>
<comment type="similarity">
    <text evidence="1">Belongs to the peptidase M1 family.</text>
</comment>
<dbReference type="GO" id="GO:0070006">
    <property type="term" value="F:metalloaminopeptidase activity"/>
    <property type="evidence" value="ECO:0007669"/>
    <property type="project" value="TreeGrafter"/>
</dbReference>
<dbReference type="Gene3D" id="1.10.390.10">
    <property type="entry name" value="Neutral Protease Domain 2"/>
    <property type="match status" value="1"/>
</dbReference>
<dbReference type="GO" id="GO:0043171">
    <property type="term" value="P:peptide catabolic process"/>
    <property type="evidence" value="ECO:0007669"/>
    <property type="project" value="TreeGrafter"/>
</dbReference>
<dbReference type="GO" id="GO:0006508">
    <property type="term" value="P:proteolysis"/>
    <property type="evidence" value="ECO:0007669"/>
    <property type="project" value="UniProtKB-KW"/>
</dbReference>
<keyword evidence="6" id="KW-0482">Metalloprotease</keyword>
<dbReference type="SUPFAM" id="SSF63737">
    <property type="entry name" value="Leukotriene A4 hydrolase N-terminal domain"/>
    <property type="match status" value="1"/>
</dbReference>
<name>A0A914E1S9_9BILA</name>
<dbReference type="InterPro" id="IPR001930">
    <property type="entry name" value="Peptidase_M1"/>
</dbReference>
<accession>A0A914E1S9</accession>
<dbReference type="Pfam" id="PF01433">
    <property type="entry name" value="Peptidase_M1"/>
    <property type="match status" value="1"/>
</dbReference>
<keyword evidence="3 8" id="KW-0479">Metal-binding</keyword>
<evidence type="ECO:0000313" key="13">
    <source>
        <dbReference type="Proteomes" id="UP000887540"/>
    </source>
</evidence>
<dbReference type="InterPro" id="IPR034016">
    <property type="entry name" value="M1_APN-typ"/>
</dbReference>
<keyword evidence="13" id="KW-1185">Reference proteome</keyword>
<sequence length="1146" mass="131340">MPYLPYEFLPTEYHYSWEIPLWVKEYNGSRRFLWIPQDDLMCPETQQFHQILAQPQIFDNITIFNEDSSAFARNKYDDISLKRILNILWNDPGSVSGHSKIRLFSDEWAWVYENMSLGYEIRVDRLLNVTHAILSSNTSANAAIFNAVDGDPSFWKFLMRLFMDRNEYDLYMKYIKMLLTPIYKAIGWIGNESDWNTSVLRSTLFPYAVLFNIDNSTSQAVNLFNQLVSNCTGRTSNYVNCNPLSPDIRKAVYCGAILNGTGSVYTQMKTYVQDAWKNNRYFSREEESLEYGLTCTQDPDNIKDLVYFFINNGHAHALENFEFNNKASDVLYNILLNDSQAIINASALRPFLYGMTGLWYSNTRLTQMKNLNTTLSKLDLNNDTQNILNEYVNKVSNASQKGELFYPKVTRWVYDTLVPIGQTPWKLRLPTDQVADSYTLHIFPYIPSSYTSPPGKEFTFDGTNKIVLNITNATSTLSLNTHRHIINSLTVQDVNNNTLPIAMFARDYENAIMEIKLQNPLAVGAQVTVTIDYIGFIFSQPTAGVMVNYDYLEINGQRSWIFATHFERGPSARSLAPCLDEPSYKAKWKITLYHPSDLVALGNMLEESIMVFPGLIRTVFKQTPPMSSYLLALSIGDYASLKAVTKVDKVLVRVWTWNGMQNYVEKALQSAVDTLDYMSTYLNQPCPLGKLDLVALPQFIGRAEGAMENWGLILGDYNEFLWHPDYSDTDTLNRVMEVISHETTHQWFGDLISPAWWQYLFLNEGFASYLYIDVISNYYPQQQAYADSRWFYNSESAMTEEESFGGLLPTIPEPSLVGSGQEGMFSISIYSKAAAILKMLKDTVGNVTFQTALRQYFKENQYTAVTDETLWGYVSQAAANAGIPNWNYDGFLNVSSFMRPYTYQSLYPLIKVVTSPDGYFYKYQQYPFLSNLTVNQTNFYNQLWPIPIFTRTPNANDNSYNWLISQNSVSMQNTDPWKVTNPERTSFARVCSFKTFANSCQNSVYGTGKCNPVAPDFRATQMCYGLQQNKNSYNVLENLINVVQSSLETTYFPQDYNAMLNGLSCVPDESILEKYIRYSLQGYYPTQLLDYVAQNDVLPNGSRLYNFMVNNLIDVVKSTNFERFVQNMVVGWSTDAQLSQVFPILT</sequence>
<dbReference type="Gene3D" id="1.25.50.20">
    <property type="match status" value="2"/>
</dbReference>
<feature type="domain" description="Peptidase M1 membrane alanine aminopeptidase" evidence="10">
    <location>
        <begin position="667"/>
        <end position="901"/>
    </location>
</feature>
<dbReference type="PRINTS" id="PR00756">
    <property type="entry name" value="ALADIPTASE"/>
</dbReference>
<evidence type="ECO:0000259" key="11">
    <source>
        <dbReference type="Pfam" id="PF11838"/>
    </source>
</evidence>
<dbReference type="Proteomes" id="UP000887540">
    <property type="component" value="Unplaced"/>
</dbReference>
<dbReference type="PANTHER" id="PTHR11533:SF293">
    <property type="entry name" value="AMINOPEPTIDASE-2-RELATED"/>
    <property type="match status" value="1"/>
</dbReference>
<evidence type="ECO:0000256" key="2">
    <source>
        <dbReference type="ARBA" id="ARBA00022670"/>
    </source>
</evidence>
<feature type="binding site" evidence="8">
    <location>
        <position position="764"/>
    </location>
    <ligand>
        <name>Zn(2+)</name>
        <dbReference type="ChEBI" id="CHEBI:29105"/>
        <note>catalytic</note>
    </ligand>
</feature>
<organism evidence="13 14">
    <name type="scientific">Acrobeloides nanus</name>
    <dbReference type="NCBI Taxonomy" id="290746"/>
    <lineage>
        <taxon>Eukaryota</taxon>
        <taxon>Metazoa</taxon>
        <taxon>Ecdysozoa</taxon>
        <taxon>Nematoda</taxon>
        <taxon>Chromadorea</taxon>
        <taxon>Rhabditida</taxon>
        <taxon>Tylenchina</taxon>
        <taxon>Cephalobomorpha</taxon>
        <taxon>Cephaloboidea</taxon>
        <taxon>Cephalobidae</taxon>
        <taxon>Acrobeloides</taxon>
    </lineage>
</organism>
<dbReference type="InterPro" id="IPR045357">
    <property type="entry name" value="Aminopeptidase_N-like_N"/>
</dbReference>
<dbReference type="GO" id="GO:0005615">
    <property type="term" value="C:extracellular space"/>
    <property type="evidence" value="ECO:0007669"/>
    <property type="project" value="TreeGrafter"/>
</dbReference>
<evidence type="ECO:0000256" key="1">
    <source>
        <dbReference type="ARBA" id="ARBA00010136"/>
    </source>
</evidence>
<evidence type="ECO:0000259" key="12">
    <source>
        <dbReference type="Pfam" id="PF17900"/>
    </source>
</evidence>
<dbReference type="GO" id="GO:0042277">
    <property type="term" value="F:peptide binding"/>
    <property type="evidence" value="ECO:0007669"/>
    <property type="project" value="TreeGrafter"/>
</dbReference>
<dbReference type="SUPFAM" id="SSF55486">
    <property type="entry name" value="Metalloproteases ('zincins'), catalytic domain"/>
    <property type="match status" value="1"/>
</dbReference>
<feature type="active site" description="Proton acceptor" evidence="7">
    <location>
        <position position="742"/>
    </location>
</feature>
<dbReference type="InterPro" id="IPR042097">
    <property type="entry name" value="Aminopeptidase_N-like_N_sf"/>
</dbReference>
<evidence type="ECO:0000256" key="5">
    <source>
        <dbReference type="ARBA" id="ARBA00022833"/>
    </source>
</evidence>
<evidence type="ECO:0000259" key="10">
    <source>
        <dbReference type="Pfam" id="PF01433"/>
    </source>
</evidence>
<feature type="site" description="Transition state stabilizer" evidence="9">
    <location>
        <position position="830"/>
    </location>
</feature>
<keyword evidence="5 8" id="KW-0862">Zinc</keyword>
<dbReference type="WBParaSite" id="ACRNAN_scaffold5175.g9158.t1">
    <property type="protein sequence ID" value="ACRNAN_scaffold5175.g9158.t1"/>
    <property type="gene ID" value="ACRNAN_scaffold5175.g9158"/>
</dbReference>
<evidence type="ECO:0000256" key="6">
    <source>
        <dbReference type="ARBA" id="ARBA00023049"/>
    </source>
</evidence>
<dbReference type="Pfam" id="PF11838">
    <property type="entry name" value="ERAP1_C"/>
    <property type="match status" value="1"/>
</dbReference>
<comment type="cofactor">
    <cofactor evidence="8">
        <name>Zn(2+)</name>
        <dbReference type="ChEBI" id="CHEBI:29105"/>
    </cofactor>
    <text evidence="8">Binds 1 zinc ion per subunit.</text>
</comment>
<keyword evidence="4" id="KW-0378">Hydrolase</keyword>
<dbReference type="InterPro" id="IPR024571">
    <property type="entry name" value="ERAP1-like_C_dom"/>
</dbReference>
<keyword evidence="2" id="KW-0645">Protease</keyword>
<dbReference type="Pfam" id="PF17900">
    <property type="entry name" value="Peptidase_M1_N"/>
    <property type="match status" value="1"/>
</dbReference>
<evidence type="ECO:0000256" key="9">
    <source>
        <dbReference type="PIRSR" id="PIRSR634016-4"/>
    </source>
</evidence>